<dbReference type="Pfam" id="PF13471">
    <property type="entry name" value="Transglut_core3"/>
    <property type="match status" value="1"/>
</dbReference>
<sequence>MHLFKKLRHFLESPAEMKRLYLEAYLNLAWARLLILLPFSRLAPGLGKRMEETPFVDYPEEQKKLKQIARAIRVMSGHTFWKSLCLVRAIAAMKMLQRRKISCTLYLGVAKDENGKMIAHAMLRSGTRYVTGWGVNIKFTIVGKFATGRITQ</sequence>
<dbReference type="InterPro" id="IPR053521">
    <property type="entry name" value="McjB-like"/>
</dbReference>
<feature type="domain" description="Microcin J25-processing protein McjB C-terminal" evidence="1">
    <location>
        <begin position="33"/>
        <end position="140"/>
    </location>
</feature>
<dbReference type="NCBIfam" id="NF033537">
    <property type="entry name" value="lasso_biosyn_B2"/>
    <property type="match status" value="1"/>
</dbReference>
<evidence type="ECO:0000259" key="1">
    <source>
        <dbReference type="Pfam" id="PF13471"/>
    </source>
</evidence>
<organism evidence="2">
    <name type="scientific">Sporolactobacillus sp. Y61</name>
    <dbReference type="NCBI Taxonomy" id="3160863"/>
    <lineage>
        <taxon>Bacteria</taxon>
        <taxon>Bacillati</taxon>
        <taxon>Bacillota</taxon>
        <taxon>Bacilli</taxon>
        <taxon>Bacillales</taxon>
        <taxon>Sporolactobacillaceae</taxon>
        <taxon>Sporolactobacillus</taxon>
    </lineage>
</organism>
<dbReference type="EMBL" id="CP159510">
    <property type="protein sequence ID" value="XCJ18125.1"/>
    <property type="molecule type" value="Genomic_DNA"/>
</dbReference>
<dbReference type="AlphaFoldDB" id="A0AAU8IIP8"/>
<evidence type="ECO:0000313" key="2">
    <source>
        <dbReference type="EMBL" id="XCJ18125.1"/>
    </source>
</evidence>
<proteinExistence type="predicted"/>
<accession>A0AAU8IIP8</accession>
<protein>
    <submittedName>
        <fullName evidence="2">Lasso peptide biosynthesis B2 protein</fullName>
    </submittedName>
</protein>
<dbReference type="RefSeq" id="WP_353949204.1">
    <property type="nucleotide sequence ID" value="NZ_CP159510.1"/>
</dbReference>
<reference evidence="2" key="1">
    <citation type="submission" date="2024-06" db="EMBL/GenBank/DDBJ databases">
        <authorList>
            <person name="Fan A."/>
            <person name="Zhang F.Y."/>
            <person name="Zhang L."/>
        </authorList>
    </citation>
    <scope>NUCLEOTIDE SEQUENCE</scope>
    <source>
        <strain evidence="2">Y61</strain>
    </source>
</reference>
<dbReference type="InterPro" id="IPR032708">
    <property type="entry name" value="McjB_C"/>
</dbReference>
<gene>
    <name evidence="2" type="ORF">ABNN70_06680</name>
</gene>
<name>A0AAU8IIP8_9BACL</name>